<dbReference type="OrthoDB" id="8320983at2"/>
<dbReference type="CDD" id="cd12913">
    <property type="entry name" value="PDC1_MCP_like"/>
    <property type="match status" value="1"/>
</dbReference>
<evidence type="ECO:0000259" key="7">
    <source>
        <dbReference type="PROSITE" id="PS50885"/>
    </source>
</evidence>
<keyword evidence="4" id="KW-0807">Transducer</keyword>
<gene>
    <name evidence="8" type="ORF">FNA67_20385</name>
</gene>
<evidence type="ECO:0000256" key="4">
    <source>
        <dbReference type="PROSITE-ProRule" id="PRU00284"/>
    </source>
</evidence>
<dbReference type="FunFam" id="1.10.287.950:FF:000001">
    <property type="entry name" value="Methyl-accepting chemotaxis sensory transducer"/>
    <property type="match status" value="1"/>
</dbReference>
<evidence type="ECO:0000256" key="5">
    <source>
        <dbReference type="SAM" id="Phobius"/>
    </source>
</evidence>
<dbReference type="InterPro" id="IPR004090">
    <property type="entry name" value="Chemotax_Me-accpt_rcpt"/>
</dbReference>
<evidence type="ECO:0000313" key="9">
    <source>
        <dbReference type="Proteomes" id="UP000321062"/>
    </source>
</evidence>
<dbReference type="SUPFAM" id="SSF158472">
    <property type="entry name" value="HAMP domain-like"/>
    <property type="match status" value="1"/>
</dbReference>
<dbReference type="GO" id="GO:0006935">
    <property type="term" value="P:chemotaxis"/>
    <property type="evidence" value="ECO:0007669"/>
    <property type="project" value="InterPro"/>
</dbReference>
<evidence type="ECO:0000256" key="1">
    <source>
        <dbReference type="ARBA" id="ARBA00004370"/>
    </source>
</evidence>
<dbReference type="KEGG" id="yti:FNA67_20385"/>
<dbReference type="SUPFAM" id="SSF58104">
    <property type="entry name" value="Methyl-accepting chemotaxis protein (MCP) signaling domain"/>
    <property type="match status" value="1"/>
</dbReference>
<dbReference type="InterPro" id="IPR004089">
    <property type="entry name" value="MCPsignal_dom"/>
</dbReference>
<reference evidence="8 9" key="1">
    <citation type="journal article" date="2015" name="Int. J. Syst. Evol. Microbiol.">
        <title>Youhaiella tibetensis gen. nov., sp. nov., isolated from subsurface sediment.</title>
        <authorList>
            <person name="Wang Y.X."/>
            <person name="Huang F.Q."/>
            <person name="Nogi Y."/>
            <person name="Pang S.J."/>
            <person name="Wang P.K."/>
            <person name="Lv J."/>
        </authorList>
    </citation>
    <scope>NUCLEOTIDE SEQUENCE [LARGE SCALE GENOMIC DNA]</scope>
    <source>
        <strain evidence="9">fig4</strain>
    </source>
</reference>
<evidence type="ECO:0000256" key="3">
    <source>
        <dbReference type="ARBA" id="ARBA00029447"/>
    </source>
</evidence>
<keyword evidence="9" id="KW-1185">Reference proteome</keyword>
<dbReference type="PROSITE" id="PS50885">
    <property type="entry name" value="HAMP"/>
    <property type="match status" value="2"/>
</dbReference>
<comment type="subcellular location">
    <subcellularLocation>
        <location evidence="1">Membrane</location>
    </subcellularLocation>
</comment>
<dbReference type="Gene3D" id="1.10.287.950">
    <property type="entry name" value="Methyl-accepting chemotaxis protein"/>
    <property type="match status" value="1"/>
</dbReference>
<dbReference type="Pfam" id="PF18947">
    <property type="entry name" value="HAMP_2"/>
    <property type="match status" value="1"/>
</dbReference>
<comment type="similarity">
    <text evidence="3">Belongs to the methyl-accepting chemotaxis (MCP) protein family.</text>
</comment>
<keyword evidence="2" id="KW-0488">Methylation</keyword>
<feature type="transmembrane region" description="Helical" evidence="5">
    <location>
        <begin position="338"/>
        <end position="357"/>
    </location>
</feature>
<dbReference type="Gene3D" id="1.10.8.500">
    <property type="entry name" value="HAMP domain in histidine kinase"/>
    <property type="match status" value="1"/>
</dbReference>
<feature type="transmembrane region" description="Helical" evidence="5">
    <location>
        <begin position="34"/>
        <end position="54"/>
    </location>
</feature>
<keyword evidence="5" id="KW-0472">Membrane</keyword>
<dbReference type="PANTHER" id="PTHR43531">
    <property type="entry name" value="PROTEIN ICFG"/>
    <property type="match status" value="1"/>
</dbReference>
<dbReference type="SMART" id="SM00283">
    <property type="entry name" value="MA"/>
    <property type="match status" value="1"/>
</dbReference>
<dbReference type="Pfam" id="PF00015">
    <property type="entry name" value="MCPsignal"/>
    <property type="match status" value="1"/>
</dbReference>
<evidence type="ECO:0000313" key="8">
    <source>
        <dbReference type="EMBL" id="QEE22374.1"/>
    </source>
</evidence>
<dbReference type="AlphaFoldDB" id="A0A5B9DVN2"/>
<dbReference type="PANTHER" id="PTHR43531:SF14">
    <property type="entry name" value="METHYL-ACCEPTING CHEMOTAXIS PROTEIN I-RELATED"/>
    <property type="match status" value="1"/>
</dbReference>
<dbReference type="GO" id="GO:0005886">
    <property type="term" value="C:plasma membrane"/>
    <property type="evidence" value="ECO:0007669"/>
    <property type="project" value="TreeGrafter"/>
</dbReference>
<dbReference type="InterPro" id="IPR003660">
    <property type="entry name" value="HAMP_dom"/>
</dbReference>
<feature type="domain" description="HAMP" evidence="7">
    <location>
        <begin position="359"/>
        <end position="412"/>
    </location>
</feature>
<dbReference type="InterPro" id="IPR051310">
    <property type="entry name" value="MCP_chemotaxis"/>
</dbReference>
<name>A0A5B9DVN2_9HYPH</name>
<keyword evidence="5" id="KW-0812">Transmembrane</keyword>
<proteinExistence type="inferred from homology"/>
<protein>
    <submittedName>
        <fullName evidence="8">HAMP domain-containing protein</fullName>
    </submittedName>
</protein>
<dbReference type="Proteomes" id="UP000321062">
    <property type="component" value="Chromosome"/>
</dbReference>
<feature type="domain" description="Methyl-accepting transducer" evidence="6">
    <location>
        <begin position="533"/>
        <end position="762"/>
    </location>
</feature>
<sequence length="830" mass="87292">MRTRSGLLRFTRIVCQMPLPKLLRLPTLKLRGTIVAAAAVVFTVALGSGLIYVVQSTQQNDIASADELMSSVAQTQAQSIRVILKEHETAALAMAGTLSSLMADPAVGPATYKSVFEKEIAQLPNSIGIWALTNKNGPAASNPALMASDMALPDGYFGPSITRSLDDGAIGWSSLDLSEENGFSGWFLEPLAKDAPSLIGPYLYDGRLFTSVTAIIRDPAGKGVGLAGVDFNGGMFAKLIGEQKPMGTGWIGVINAEGNWVVHSDPKLLGKPVDDKTTLDAVAGAKSGQYHGVSGAGNDAWRVTAEKLDLPEFGISWTVMVAVPEATLLAQSIQQRNMMIGGGIVLLGLGLLAFWFVGTSIARPINRLTNSMDAMAQGDLSVEVRGGERQDEVGAMARAVEVFRENGLKVAQMTEAEAARIVSDQKARTRMMSELQTAFGNVVDAAVAGDFSKRVEVEFPDAELNQLASSVNNLVETVDGGLSETSRVLASLAKADLTEKVTGSYSGAFGQLKDDTNAVADKLAEIVGQLRQTSRALKTATGEILSGANDLSERTTKQAATIEETSAAMEQLASTVLQNAERAKEASVVAGTVTRTAEEGGQVMGQANDAMGRIETSSSKISNIIGMIDDIAFQTNLLALNASVEAARAGEAGKGFAVVAVEVRRLAQSAAEASSEVKVLIEQSAGEVKAGSKLVADAASKLETMLASARSSNELMDGIARESREQASAIEEVNVAVRQMDEMTQHNAALVEETNAAIEQTEAQASELDRIVDIFTLDDARRELAAPKAASKPAAAPASGIKGLQQRVATAAKAYLSHGNAAVSADWDEF</sequence>
<dbReference type="SMART" id="SM00304">
    <property type="entry name" value="HAMP"/>
    <property type="match status" value="2"/>
</dbReference>
<dbReference type="Pfam" id="PF00672">
    <property type="entry name" value="HAMP"/>
    <property type="match status" value="1"/>
</dbReference>
<keyword evidence="5" id="KW-1133">Transmembrane helix</keyword>
<dbReference type="Gene3D" id="3.30.450.20">
    <property type="entry name" value="PAS domain"/>
    <property type="match status" value="1"/>
</dbReference>
<dbReference type="PRINTS" id="PR00260">
    <property type="entry name" value="CHEMTRNSDUCR"/>
</dbReference>
<evidence type="ECO:0000256" key="2">
    <source>
        <dbReference type="ARBA" id="ARBA00022481"/>
    </source>
</evidence>
<evidence type="ECO:0000259" key="6">
    <source>
        <dbReference type="PROSITE" id="PS50111"/>
    </source>
</evidence>
<organism evidence="8 9">
    <name type="scientific">Paradevosia tibetensis</name>
    <dbReference type="NCBI Taxonomy" id="1447062"/>
    <lineage>
        <taxon>Bacteria</taxon>
        <taxon>Pseudomonadati</taxon>
        <taxon>Pseudomonadota</taxon>
        <taxon>Alphaproteobacteria</taxon>
        <taxon>Hyphomicrobiales</taxon>
        <taxon>Devosiaceae</taxon>
        <taxon>Paradevosia</taxon>
    </lineage>
</organism>
<feature type="domain" description="HAMP" evidence="7">
    <location>
        <begin position="476"/>
        <end position="528"/>
    </location>
</feature>
<dbReference type="CDD" id="cd11386">
    <property type="entry name" value="MCP_signal"/>
    <property type="match status" value="1"/>
</dbReference>
<dbReference type="PROSITE" id="PS50111">
    <property type="entry name" value="CHEMOTAXIS_TRANSDUC_2"/>
    <property type="match status" value="1"/>
</dbReference>
<accession>A0A5B9DVN2</accession>
<dbReference type="EMBL" id="CP041690">
    <property type="protein sequence ID" value="QEE22374.1"/>
    <property type="molecule type" value="Genomic_DNA"/>
</dbReference>
<dbReference type="CDD" id="cd06225">
    <property type="entry name" value="HAMP"/>
    <property type="match status" value="2"/>
</dbReference>
<dbReference type="CDD" id="cd18774">
    <property type="entry name" value="PDC2_HK_sensor"/>
    <property type="match status" value="1"/>
</dbReference>
<dbReference type="GO" id="GO:0007165">
    <property type="term" value="P:signal transduction"/>
    <property type="evidence" value="ECO:0007669"/>
    <property type="project" value="UniProtKB-KW"/>
</dbReference>
<dbReference type="GO" id="GO:0004888">
    <property type="term" value="F:transmembrane signaling receptor activity"/>
    <property type="evidence" value="ECO:0007669"/>
    <property type="project" value="InterPro"/>
</dbReference>